<evidence type="ECO:0000256" key="2">
    <source>
        <dbReference type="SAM" id="MobiDB-lite"/>
    </source>
</evidence>
<proteinExistence type="predicted"/>
<evidence type="ECO:0000256" key="1">
    <source>
        <dbReference type="SAM" id="Coils"/>
    </source>
</evidence>
<feature type="non-terminal residue" evidence="3">
    <location>
        <position position="713"/>
    </location>
</feature>
<evidence type="ECO:0000313" key="4">
    <source>
        <dbReference type="Proteomes" id="UP000051952"/>
    </source>
</evidence>
<feature type="compositionally biased region" description="Polar residues" evidence="2">
    <location>
        <begin position="82"/>
        <end position="96"/>
    </location>
</feature>
<keyword evidence="4" id="KW-1185">Reference proteome</keyword>
<sequence>MESEELNRNSVFRPLVENIKTDIGVSALVFHVDTETGREFKYLDAISNATQPRNGDRNRRQSRLDMQMNDARATGAFRTKHNSTAFSSEQASSAKKLTGNNHATIDRFGASTMFQPQAADSKEAKKRMRARKRKGQFQKGEDLLRDDLKMCPPVHKILPIKLLRKFDSEQPDLAPRRRARPKVLIVDGNRIILVRVMLFMRSTSRLFNVFPQPTVFRSLIIAALTPVQSKDQTLLDACFCSGMDRFLVKPAIMYVHLLCDLMVGGTSSDAFRRLALETQWVSNHDAMIHVLGDDPNSCAGIMRIVDAEGTEEIRQREVAALMETDTDRHHVDGLHERQRREELQRIVNATAQMKRRILDLENEVEVLEEERARRAYTESRNLHTLLALETRLKEAEHELHEKSREAQQLRNKSEEYRIDLKNLLDNGCVNAEQVAKAKQRVRHYQKLVEASESTAMSRLDASDQRKWSNYYGDAAHRSHFEVEEYVPKFATDASASWYRSELTFLGNGVSAALQSVERAFDDMKSRMNRCMMTDSFDRDAIINVVRDQLGAANRNFATDILSLKRTVNETVASLLLRELHFWKLLEDDEPRLLREFGQITSYLESLRTHLEDRSHATQTETFPWDQQTTKDLENIAKEMMDVSSGDAGISVLMENSYPRLPDGSYNAESHAQVEVFRLPVHLQQALLDVPQLRVLNPLLPLTRGDVFTQEKSR</sequence>
<gene>
    <name evidence="3" type="ORF">BSAL_58250</name>
</gene>
<protein>
    <submittedName>
        <fullName evidence="3">Uncharacterized protein</fullName>
    </submittedName>
</protein>
<dbReference type="AlphaFoldDB" id="A0A0S4IK72"/>
<keyword evidence="1" id="KW-0175">Coiled coil</keyword>
<dbReference type="Proteomes" id="UP000051952">
    <property type="component" value="Unassembled WGS sequence"/>
</dbReference>
<evidence type="ECO:0000313" key="3">
    <source>
        <dbReference type="EMBL" id="CUF01827.1"/>
    </source>
</evidence>
<dbReference type="EMBL" id="CYKH01000227">
    <property type="protein sequence ID" value="CUF01827.1"/>
    <property type="molecule type" value="Genomic_DNA"/>
</dbReference>
<name>A0A0S4IK72_BODSA</name>
<reference evidence="4" key="1">
    <citation type="submission" date="2015-09" db="EMBL/GenBank/DDBJ databases">
        <authorList>
            <consortium name="Pathogen Informatics"/>
        </authorList>
    </citation>
    <scope>NUCLEOTIDE SEQUENCE [LARGE SCALE GENOMIC DNA]</scope>
    <source>
        <strain evidence="4">Lake Konstanz</strain>
    </source>
</reference>
<accession>A0A0S4IK72</accession>
<organism evidence="3 4">
    <name type="scientific">Bodo saltans</name>
    <name type="common">Flagellated protozoan</name>
    <dbReference type="NCBI Taxonomy" id="75058"/>
    <lineage>
        <taxon>Eukaryota</taxon>
        <taxon>Discoba</taxon>
        <taxon>Euglenozoa</taxon>
        <taxon>Kinetoplastea</taxon>
        <taxon>Metakinetoplastina</taxon>
        <taxon>Eubodonida</taxon>
        <taxon>Bodonidae</taxon>
        <taxon>Bodo</taxon>
    </lineage>
</organism>
<feature type="coiled-coil region" evidence="1">
    <location>
        <begin position="343"/>
        <end position="426"/>
    </location>
</feature>
<dbReference type="VEuPathDB" id="TriTrypDB:BSAL_58250"/>
<feature type="region of interest" description="Disordered" evidence="2">
    <location>
        <begin position="75"/>
        <end position="96"/>
    </location>
</feature>